<protein>
    <submittedName>
        <fullName evidence="1">Uncharacterized protein</fullName>
    </submittedName>
</protein>
<evidence type="ECO:0000313" key="1">
    <source>
        <dbReference type="EMBL" id="KAL2281219.1"/>
    </source>
</evidence>
<dbReference type="Proteomes" id="UP001600888">
    <property type="component" value="Unassembled WGS sequence"/>
</dbReference>
<proteinExistence type="predicted"/>
<keyword evidence="2" id="KW-1185">Reference proteome</keyword>
<evidence type="ECO:0000313" key="2">
    <source>
        <dbReference type="Proteomes" id="UP001600888"/>
    </source>
</evidence>
<comment type="caution">
    <text evidence="1">The sequence shown here is derived from an EMBL/GenBank/DDBJ whole genome shotgun (WGS) entry which is preliminary data.</text>
</comment>
<reference evidence="1 2" key="1">
    <citation type="submission" date="2024-03" db="EMBL/GenBank/DDBJ databases">
        <title>A high-quality draft genome sequence of Diaporthe vaccinii, a causative agent of upright dieback and viscid rot disease in cranberry plants.</title>
        <authorList>
            <person name="Sarrasin M."/>
            <person name="Lang B.F."/>
            <person name="Burger G."/>
        </authorList>
    </citation>
    <scope>NUCLEOTIDE SEQUENCE [LARGE SCALE GENOMIC DNA]</scope>
    <source>
        <strain evidence="1 2">IS7</strain>
    </source>
</reference>
<dbReference type="EMBL" id="JBAWTH010000058">
    <property type="protein sequence ID" value="KAL2281219.1"/>
    <property type="molecule type" value="Genomic_DNA"/>
</dbReference>
<name>A0ABR4EFJ7_9PEZI</name>
<organism evidence="1 2">
    <name type="scientific">Diaporthe vaccinii</name>
    <dbReference type="NCBI Taxonomy" id="105482"/>
    <lineage>
        <taxon>Eukaryota</taxon>
        <taxon>Fungi</taxon>
        <taxon>Dikarya</taxon>
        <taxon>Ascomycota</taxon>
        <taxon>Pezizomycotina</taxon>
        <taxon>Sordariomycetes</taxon>
        <taxon>Sordariomycetidae</taxon>
        <taxon>Diaporthales</taxon>
        <taxon>Diaporthaceae</taxon>
        <taxon>Diaporthe</taxon>
        <taxon>Diaporthe eres species complex</taxon>
    </lineage>
</organism>
<sequence>MAPKGVHTPQVAMLITTISASEFAQAHVEESADTSPKYKIFCQYAIEQKFEKVPDELFVTPTDLGIWRFYRVPARQLKPFRTLLEDTPLAHIVGKTPDDEHYVAIRAQYLCDIFHDFEVDKAMSSQVGFVGASPGRSFFWALIACFTSCFLLRRMGGWEKLT</sequence>
<gene>
    <name evidence="1" type="ORF">FJTKL_11666</name>
</gene>
<accession>A0ABR4EFJ7</accession>